<dbReference type="SMART" id="SM00015">
    <property type="entry name" value="IQ"/>
    <property type="match status" value="1"/>
</dbReference>
<reference evidence="6" key="1">
    <citation type="journal article" date="2015" name="Nat. Genet.">
        <title>The pineapple genome and the evolution of CAM photosynthesis.</title>
        <authorList>
            <person name="Ming R."/>
            <person name="VanBuren R."/>
            <person name="Wai C.M."/>
            <person name="Tang H."/>
            <person name="Schatz M.C."/>
            <person name="Bowers J.E."/>
            <person name="Lyons E."/>
            <person name="Wang M.L."/>
            <person name="Chen J."/>
            <person name="Biggers E."/>
            <person name="Zhang J."/>
            <person name="Huang L."/>
            <person name="Zhang L."/>
            <person name="Miao W."/>
            <person name="Zhang J."/>
            <person name="Ye Z."/>
            <person name="Miao C."/>
            <person name="Lin Z."/>
            <person name="Wang H."/>
            <person name="Zhou H."/>
            <person name="Yim W.C."/>
            <person name="Priest H.D."/>
            <person name="Zheng C."/>
            <person name="Woodhouse M."/>
            <person name="Edger P.P."/>
            <person name="Guyot R."/>
            <person name="Guo H.B."/>
            <person name="Guo H."/>
            <person name="Zheng G."/>
            <person name="Singh R."/>
            <person name="Sharma A."/>
            <person name="Min X."/>
            <person name="Zheng Y."/>
            <person name="Lee H."/>
            <person name="Gurtowski J."/>
            <person name="Sedlazeck F.J."/>
            <person name="Harkess A."/>
            <person name="McKain M.R."/>
            <person name="Liao Z."/>
            <person name="Fang J."/>
            <person name="Liu J."/>
            <person name="Zhang X."/>
            <person name="Zhang Q."/>
            <person name="Hu W."/>
            <person name="Qin Y."/>
            <person name="Wang K."/>
            <person name="Chen L.Y."/>
            <person name="Shirley N."/>
            <person name="Lin Y.R."/>
            <person name="Liu L.Y."/>
            <person name="Hernandez A.G."/>
            <person name="Wright C.L."/>
            <person name="Bulone V."/>
            <person name="Tuskan G.A."/>
            <person name="Heath K."/>
            <person name="Zee F."/>
            <person name="Moore P.H."/>
            <person name="Sunkar R."/>
            <person name="Leebens-Mack J.H."/>
            <person name="Mockler T."/>
            <person name="Bennetzen J.L."/>
            <person name="Freeling M."/>
            <person name="Sankoff D."/>
            <person name="Paterson A.H."/>
            <person name="Zhu X."/>
            <person name="Yang X."/>
            <person name="Smith J.A."/>
            <person name="Cushman J.C."/>
            <person name="Paull R.E."/>
            <person name="Yu Q."/>
        </authorList>
    </citation>
    <scope>NUCLEOTIDE SEQUENCE [LARGE SCALE GENOMIC DNA]</scope>
    <source>
        <strain evidence="6">cv. F153</strain>
    </source>
</reference>
<feature type="compositionally biased region" description="Basic residues" evidence="4">
    <location>
        <begin position="22"/>
        <end position="37"/>
    </location>
</feature>
<sequence length="476" mass="52461">MGRKGKWFNALKKVFTHDSAKKQFKRSKSKKKLKIGHSHQPDPGPSNSNEGNNIPDVVAPPPPPPLPAEEVKEVKLMELKNEEDKHAYSVALASAVAAEAAAVAAQAAAEVVRLTATTRVPGKSRDEIAAIKIQTAFRGYMARRALRALRGLVRLKSLVDGNAAKRQTANTLRSMQTLARVQSQIQSRRIRMSEENHALQKQLQLKRERELEKLKMGQEWDDSLQSKEQMEASLLSRQEAAIRRERALAYAFSHQWKASSRATTPMFTDPNNPRWGWSWLERWMAARPWEGQTMVTNNEATDNASVKSATKKAVPREAISYQAAPSTPPKTSRPPSRRSPSTPPAKPPLFVANIKQSSPRGTRAPSEDDSRSIASLHSDRPRRHSPAVLAGSSIRDDESLMSSPATRGYMQSTESARARSRLHSPSSEKAKTPEKGLAGSVIKRLSFPAVVEKPGTASQGRARRLSGPPKVDVASL</sequence>
<dbReference type="OrthoDB" id="1923765at2759"/>
<dbReference type="Proteomes" id="UP000515123">
    <property type="component" value="Linkage group 23"/>
</dbReference>
<proteinExistence type="inferred from homology"/>
<name>A0A6P5H1P0_ANACO</name>
<protein>
    <submittedName>
        <fullName evidence="7 8">Protein IQ-DOMAIN 1-like isoform X1</fullName>
    </submittedName>
</protein>
<keyword evidence="6" id="KW-1185">Reference proteome</keyword>
<dbReference type="Pfam" id="PF13178">
    <property type="entry name" value="DUF4005"/>
    <property type="match status" value="1"/>
</dbReference>
<feature type="region of interest" description="Disordered" evidence="4">
    <location>
        <begin position="452"/>
        <end position="476"/>
    </location>
</feature>
<comment type="similarity">
    <text evidence="2">Belongs to the IQD family.</text>
</comment>
<evidence type="ECO:0000259" key="5">
    <source>
        <dbReference type="Pfam" id="PF13178"/>
    </source>
</evidence>
<dbReference type="PANTHER" id="PTHR32295">
    <property type="entry name" value="IQ-DOMAIN 5-RELATED"/>
    <property type="match status" value="1"/>
</dbReference>
<evidence type="ECO:0000256" key="3">
    <source>
        <dbReference type="ARBA" id="ARBA00024378"/>
    </source>
</evidence>
<evidence type="ECO:0000313" key="8">
    <source>
        <dbReference type="RefSeq" id="XP_020113955.1"/>
    </source>
</evidence>
<dbReference type="CDD" id="cd23767">
    <property type="entry name" value="IQCD"/>
    <property type="match status" value="1"/>
</dbReference>
<dbReference type="PANTHER" id="PTHR32295:SF216">
    <property type="entry name" value="PROTEIN IQ-DOMAIN 3"/>
    <property type="match status" value="1"/>
</dbReference>
<feature type="compositionally biased region" description="Pro residues" evidence="4">
    <location>
        <begin position="58"/>
        <end position="67"/>
    </location>
</feature>
<gene>
    <name evidence="7 8" type="primary">LOC109728073</name>
</gene>
<organism evidence="7">
    <name type="scientific">Ananas comosus</name>
    <name type="common">Pineapple</name>
    <name type="synonym">Ananas ananas</name>
    <dbReference type="NCBI Taxonomy" id="4615"/>
    <lineage>
        <taxon>Eukaryota</taxon>
        <taxon>Viridiplantae</taxon>
        <taxon>Streptophyta</taxon>
        <taxon>Embryophyta</taxon>
        <taxon>Tracheophyta</taxon>
        <taxon>Spermatophyta</taxon>
        <taxon>Magnoliopsida</taxon>
        <taxon>Liliopsida</taxon>
        <taxon>Poales</taxon>
        <taxon>Bromeliaceae</taxon>
        <taxon>Bromelioideae</taxon>
        <taxon>Ananas</taxon>
    </lineage>
</organism>
<dbReference type="RefSeq" id="XP_020113955.1">
    <property type="nucleotide sequence ID" value="XM_020258366.1"/>
</dbReference>
<evidence type="ECO:0000256" key="4">
    <source>
        <dbReference type="SAM" id="MobiDB-lite"/>
    </source>
</evidence>
<feature type="compositionally biased region" description="Polar residues" evidence="4">
    <location>
        <begin position="295"/>
        <end position="308"/>
    </location>
</feature>
<feature type="region of interest" description="Disordered" evidence="4">
    <location>
        <begin position="18"/>
        <end position="68"/>
    </location>
</feature>
<accession>A0A6P5H1P0</accession>
<evidence type="ECO:0000256" key="2">
    <source>
        <dbReference type="ARBA" id="ARBA00024341"/>
    </source>
</evidence>
<feature type="domain" description="DUF4005" evidence="5">
    <location>
        <begin position="382"/>
        <end position="463"/>
    </location>
</feature>
<dbReference type="AlphaFoldDB" id="A0A6P5H1P0"/>
<dbReference type="PROSITE" id="PS50096">
    <property type="entry name" value="IQ"/>
    <property type="match status" value="1"/>
</dbReference>
<evidence type="ECO:0000313" key="7">
    <source>
        <dbReference type="RefSeq" id="XP_020113954.1"/>
    </source>
</evidence>
<keyword evidence="1" id="KW-0112">Calmodulin-binding</keyword>
<dbReference type="InterPro" id="IPR000048">
    <property type="entry name" value="IQ_motif_EF-hand-BS"/>
</dbReference>
<dbReference type="Pfam" id="PF00612">
    <property type="entry name" value="IQ"/>
    <property type="match status" value="1"/>
</dbReference>
<feature type="region of interest" description="Disordered" evidence="4">
    <location>
        <begin position="295"/>
        <end position="439"/>
    </location>
</feature>
<reference evidence="7 8" key="2">
    <citation type="submission" date="2025-04" db="UniProtKB">
        <authorList>
            <consortium name="RefSeq"/>
        </authorList>
    </citation>
    <scope>IDENTIFICATION</scope>
    <source>
        <tissue evidence="7 8">Leaf</tissue>
    </source>
</reference>
<dbReference type="InterPro" id="IPR025064">
    <property type="entry name" value="DUF4005"/>
</dbReference>
<dbReference type="GO" id="GO:0005516">
    <property type="term" value="F:calmodulin binding"/>
    <property type="evidence" value="ECO:0007669"/>
    <property type="project" value="UniProtKB-KW"/>
</dbReference>
<dbReference type="RefSeq" id="XP_020113954.1">
    <property type="nucleotide sequence ID" value="XM_020258365.1"/>
</dbReference>
<evidence type="ECO:0000313" key="6">
    <source>
        <dbReference type="Proteomes" id="UP000515123"/>
    </source>
</evidence>
<dbReference type="GeneID" id="109728073"/>
<comment type="subunit">
    <text evidence="3">Binds to multiple calmodulin (CaM) in the presence of Ca(2+) and CaM-like proteins.</text>
</comment>
<evidence type="ECO:0000256" key="1">
    <source>
        <dbReference type="ARBA" id="ARBA00022860"/>
    </source>
</evidence>
<feature type="compositionally biased region" description="Polar residues" evidence="4">
    <location>
        <begin position="400"/>
        <end position="415"/>
    </location>
</feature>